<dbReference type="PANTHER" id="PTHR33735:SF23">
    <property type="entry name" value="PTERIN-BINDING DOMAIN-CONTAINING PROTEIN"/>
    <property type="match status" value="1"/>
</dbReference>
<gene>
    <name evidence="1" type="ORF">F511_35993</name>
</gene>
<dbReference type="AlphaFoldDB" id="A0A2Z7C148"/>
<reference evidence="1 2" key="1">
    <citation type="journal article" date="2015" name="Proc. Natl. Acad. Sci. U.S.A.">
        <title>The resurrection genome of Boea hygrometrica: A blueprint for survival of dehydration.</title>
        <authorList>
            <person name="Xiao L."/>
            <person name="Yang G."/>
            <person name="Zhang L."/>
            <person name="Yang X."/>
            <person name="Zhao S."/>
            <person name="Ji Z."/>
            <person name="Zhou Q."/>
            <person name="Hu M."/>
            <person name="Wang Y."/>
            <person name="Chen M."/>
            <person name="Xu Y."/>
            <person name="Jin H."/>
            <person name="Xiao X."/>
            <person name="Hu G."/>
            <person name="Bao F."/>
            <person name="Hu Y."/>
            <person name="Wan P."/>
            <person name="Li L."/>
            <person name="Deng X."/>
            <person name="Kuang T."/>
            <person name="Xiang C."/>
            <person name="Zhu J.K."/>
            <person name="Oliver M.J."/>
            <person name="He Y."/>
        </authorList>
    </citation>
    <scope>NUCLEOTIDE SEQUENCE [LARGE SCALE GENOMIC DNA]</scope>
    <source>
        <strain evidence="2">cv. XS01</strain>
    </source>
</reference>
<evidence type="ECO:0000313" key="1">
    <source>
        <dbReference type="EMBL" id="KZV38170.1"/>
    </source>
</evidence>
<sequence>MSTKISSQCINLDVKDSGNVNRPCFRAHGLARPLCKIDQSHRFLKFNFKYGIFTKKWLLGLLLTVILPAVSHKGGLLVGLKAKIDNAIVKVEHVTEVVEEIAEEADKIVEEVEAKLPGDSKLKKTLDKFDQLAKQAVEEAKLAEDIIHKDLKEKEKLMMEWAETNTLATAVRRKMYVLTNYREMLLRTFLESYRRYLELDQPWTDMAVQVINLLSAAHSQSLEDLKAQQQEHKIEMVQPNSSLPVIDSTDRSGFRLAHFYSIAKSICWVRPMVLIDEVWTPLQGSGYWRSNCTLSLFIDRKRLSESVVTENFDSQVSLIEPARYWGAKSSQDSKNTFG</sequence>
<dbReference type="EMBL" id="KV002058">
    <property type="protein sequence ID" value="KZV38170.1"/>
    <property type="molecule type" value="Genomic_DNA"/>
</dbReference>
<proteinExistence type="predicted"/>
<dbReference type="Proteomes" id="UP000250235">
    <property type="component" value="Unassembled WGS sequence"/>
</dbReference>
<protein>
    <submittedName>
        <fullName evidence="1">Uncharacterized protein</fullName>
    </submittedName>
</protein>
<accession>A0A2Z7C148</accession>
<keyword evidence="2" id="KW-1185">Reference proteome</keyword>
<name>A0A2Z7C148_9LAMI</name>
<evidence type="ECO:0000313" key="2">
    <source>
        <dbReference type="Proteomes" id="UP000250235"/>
    </source>
</evidence>
<organism evidence="1 2">
    <name type="scientific">Dorcoceras hygrometricum</name>
    <dbReference type="NCBI Taxonomy" id="472368"/>
    <lineage>
        <taxon>Eukaryota</taxon>
        <taxon>Viridiplantae</taxon>
        <taxon>Streptophyta</taxon>
        <taxon>Embryophyta</taxon>
        <taxon>Tracheophyta</taxon>
        <taxon>Spermatophyta</taxon>
        <taxon>Magnoliopsida</taxon>
        <taxon>eudicotyledons</taxon>
        <taxon>Gunneridae</taxon>
        <taxon>Pentapetalae</taxon>
        <taxon>asterids</taxon>
        <taxon>lamiids</taxon>
        <taxon>Lamiales</taxon>
        <taxon>Gesneriaceae</taxon>
        <taxon>Didymocarpoideae</taxon>
        <taxon>Trichosporeae</taxon>
        <taxon>Loxocarpinae</taxon>
        <taxon>Dorcoceras</taxon>
    </lineage>
</organism>
<dbReference type="OrthoDB" id="1927611at2759"/>
<dbReference type="PANTHER" id="PTHR33735">
    <property type="entry name" value="EXPRESSED PROTEIN"/>
    <property type="match status" value="1"/>
</dbReference>